<dbReference type="PANTHER" id="PTHR47505">
    <property type="entry name" value="DNA UTILIZATION PROTEIN YHGH"/>
    <property type="match status" value="1"/>
</dbReference>
<reference evidence="2" key="2">
    <citation type="journal article" date="2017" name="Genome Biol. Evol.">
        <title>Comparative genomic analysis identifies a Campylobacter clade deficient in selenium metabolism.</title>
        <authorList>
            <person name="Miller W.G."/>
            <person name="Yee E."/>
            <person name="Lopes B.S."/>
            <person name="Chapman M.H."/>
            <person name="Huynh S."/>
            <person name="Bono J.L."/>
            <person name="Parker C.T."/>
            <person name="Strachan N.J.C."/>
            <person name="Forbes K.J."/>
        </authorList>
    </citation>
    <scope>NUCLEOTIDE SEQUENCE [LARGE SCALE GENOMIC DNA]</scope>
    <source>
        <strain evidence="2">RM6137</strain>
    </source>
</reference>
<reference evidence="4" key="1">
    <citation type="journal article" date="2017" name="Genome Biol. Evol.">
        <title>Comparative Genomic Analysis Identifies a Campylobacter Clade Deficient in Selenium Metabolism.</title>
        <authorList>
            <person name="Miller W.G."/>
            <person name="Yee E."/>
            <person name="Lopes B.S."/>
            <person name="Chapman M.H."/>
            <person name="Huynh S."/>
            <person name="Bono J.L."/>
            <person name="Parker C.T."/>
            <person name="Strachan N.J.C."/>
            <person name="Forbes K.J."/>
        </authorList>
    </citation>
    <scope>NUCLEOTIDE SEQUENCE [LARGE SCALE GENOMIC DNA]</scope>
    <source>
        <strain evidence="4">RM6137</strain>
    </source>
</reference>
<evidence type="ECO:0000256" key="1">
    <source>
        <dbReference type="ARBA" id="ARBA00008007"/>
    </source>
</evidence>
<evidence type="ECO:0000313" key="5">
    <source>
        <dbReference type="Proteomes" id="UP001331664"/>
    </source>
</evidence>
<dbReference type="KEGG" id="camy:CSUIS_0256"/>
<dbReference type="RefSeq" id="WP_086296791.1">
    <property type="nucleotide sequence ID" value="NZ_CP018789.1"/>
</dbReference>
<keyword evidence="5" id="KW-1185">Reference proteome</keyword>
<evidence type="ECO:0000313" key="4">
    <source>
        <dbReference type="Proteomes" id="UP000194260"/>
    </source>
</evidence>
<keyword evidence="2" id="KW-0808">Transferase</keyword>
<dbReference type="EMBL" id="JAZBRD010000002">
    <property type="protein sequence ID" value="MEE3744045.1"/>
    <property type="molecule type" value="Genomic_DNA"/>
</dbReference>
<dbReference type="InterPro" id="IPR029057">
    <property type="entry name" value="PRTase-like"/>
</dbReference>
<dbReference type="InterPro" id="IPR000836">
    <property type="entry name" value="PRTase_dom"/>
</dbReference>
<dbReference type="CDD" id="cd06223">
    <property type="entry name" value="PRTases_typeI"/>
    <property type="match status" value="1"/>
</dbReference>
<dbReference type="InterPro" id="IPR051910">
    <property type="entry name" value="ComF/GntX_DNA_util-trans"/>
</dbReference>
<organism evidence="2 4">
    <name type="scientific">Campylobacter porcelli</name>
    <dbReference type="NCBI Taxonomy" id="1660073"/>
    <lineage>
        <taxon>Bacteria</taxon>
        <taxon>Pseudomonadati</taxon>
        <taxon>Campylobacterota</taxon>
        <taxon>Epsilonproteobacteria</taxon>
        <taxon>Campylobacterales</taxon>
        <taxon>Campylobacteraceae</taxon>
        <taxon>Campylobacter</taxon>
    </lineage>
</organism>
<name>A0A1X9SV44_9BACT</name>
<gene>
    <name evidence="2" type="primary">ctsW</name>
    <name evidence="2" type="ORF">CSUIS_0256</name>
    <name evidence="3" type="ORF">V2I23_01875</name>
</gene>
<dbReference type="GO" id="GO:0016757">
    <property type="term" value="F:glycosyltransferase activity"/>
    <property type="evidence" value="ECO:0007669"/>
    <property type="project" value="UniProtKB-KW"/>
</dbReference>
<accession>A0A1X9SV44</accession>
<evidence type="ECO:0000313" key="2">
    <source>
        <dbReference type="EMBL" id="ARR00101.1"/>
    </source>
</evidence>
<evidence type="ECO:0000313" key="3">
    <source>
        <dbReference type="EMBL" id="MEE3744045.1"/>
    </source>
</evidence>
<proteinExistence type="inferred from homology"/>
<reference evidence="3 5" key="3">
    <citation type="submission" date="2024-01" db="EMBL/GenBank/DDBJ databases">
        <title>Campylobacter porcellus sp. nov.</title>
        <authorList>
            <person name="Papic B."/>
            <person name="Gruntar I."/>
        </authorList>
    </citation>
    <scope>NUCLEOTIDE SEQUENCE [LARGE SCALE GENOMIC DNA]</scope>
    <source>
        <strain evidence="3 5">CX2-4855-23</strain>
    </source>
</reference>
<dbReference type="Proteomes" id="UP001331664">
    <property type="component" value="Unassembled WGS sequence"/>
</dbReference>
<dbReference type="PANTHER" id="PTHR47505:SF1">
    <property type="entry name" value="DNA UTILIZATION PROTEIN YHGH"/>
    <property type="match status" value="1"/>
</dbReference>
<sequence length="189" mass="21207">MRCLKCAKISFKMICKDCQNILSEYEQGCRLVDGFKVYYFYKYSDIKELLATKHHLHGSFVISHLASLSLAKFASEFSFGSKVAVVALDDNIKSGYSHTAILAKALSNSELSPIYRALRAINEVKYAGKSLEFRRKNPRKFQLLKQIKYPVILVDDIITTGSSMLEAKKVLAKAGINVLFGLVLADARE</sequence>
<comment type="similarity">
    <text evidence="1">Belongs to the ComF/GntX family.</text>
</comment>
<keyword evidence="2" id="KW-0328">Glycosyltransferase</keyword>
<dbReference type="EMBL" id="CP018789">
    <property type="protein sequence ID" value="ARR00101.1"/>
    <property type="molecule type" value="Genomic_DNA"/>
</dbReference>
<dbReference type="STRING" id="1660073.CSUIS_0256"/>
<protein>
    <submittedName>
        <fullName evidence="3">ComF family protein</fullName>
    </submittedName>
    <submittedName>
        <fullName evidence="2">Transformation system, predicted amidophosphoribosyltransferase CtsW</fullName>
    </submittedName>
</protein>
<dbReference type="Gene3D" id="3.40.50.2020">
    <property type="match status" value="1"/>
</dbReference>
<dbReference type="SUPFAM" id="SSF53271">
    <property type="entry name" value="PRTase-like"/>
    <property type="match status" value="1"/>
</dbReference>
<dbReference type="AlphaFoldDB" id="A0A1X9SV44"/>
<dbReference type="Proteomes" id="UP000194260">
    <property type="component" value="Chromosome"/>
</dbReference>